<dbReference type="InterPro" id="IPR043078">
    <property type="entry name" value="Sialyltransferase_N"/>
</dbReference>
<name>A0A179D0Z6_BIBTR</name>
<evidence type="ECO:0000313" key="1">
    <source>
        <dbReference type="EMBL" id="OAQ15823.1"/>
    </source>
</evidence>
<gene>
    <name evidence="1" type="ORF">F480_03520</name>
</gene>
<organism evidence="1 2">
    <name type="scientific">Bibersteinia trehalosi Y31</name>
    <dbReference type="NCBI Taxonomy" id="1261658"/>
    <lineage>
        <taxon>Bacteria</taxon>
        <taxon>Pseudomonadati</taxon>
        <taxon>Pseudomonadota</taxon>
        <taxon>Gammaproteobacteria</taxon>
        <taxon>Pasteurellales</taxon>
        <taxon>Pasteurellaceae</taxon>
        <taxon>Bibersteinia</taxon>
    </lineage>
</organism>
<dbReference type="Proteomes" id="UP000078358">
    <property type="component" value="Unassembled WGS sequence"/>
</dbReference>
<accession>A0A179D0Z6</accession>
<evidence type="ECO:0000313" key="2">
    <source>
        <dbReference type="Proteomes" id="UP000078358"/>
    </source>
</evidence>
<dbReference type="RefSeq" id="WP_025267256.1">
    <property type="nucleotide sequence ID" value="NZ_JACI01000001.1"/>
</dbReference>
<proteinExistence type="predicted"/>
<dbReference type="Gene3D" id="3.40.50.11110">
    <property type="entry name" value="Sialyltransferase, C-terminal GT-B Rossman nucleotide-binding domain"/>
    <property type="match status" value="1"/>
</dbReference>
<dbReference type="EMBL" id="JACI01000001">
    <property type="protein sequence ID" value="OAQ15823.1"/>
    <property type="molecule type" value="Genomic_DNA"/>
</dbReference>
<dbReference type="Pfam" id="PF11477">
    <property type="entry name" value="PM0188"/>
    <property type="match status" value="1"/>
</dbReference>
<dbReference type="PATRIC" id="fig|1261658.3.peg.714"/>
<sequence>MATTQKICVYLDYATIPSLNYILHFAQHFEDQETIRLFGLSRFHIPESVIQRYPKGVVQFYPNQEKDFSALLLALKNILIEVKQQQRKCEIELHLNLFHYQLLLLPFLSLYLDTQDYCHLTLKFYDDGSEAISALQELALAPDLAAQIQFEKQQFDELVVKKSFKLSLLSRYFWGKLFESEYIWFNQAILQKAELQILKQEISSSRQMDFAIYQQMSDEQKQLVLEILNIDLNKVAYLKQLMENQPSFLFLGTTLFNITQETKTWLMQMHVDLIQQYCLPSGQFFNNKAGYLCFYKGHPNEKEMNQMILSQFKNLIALPDDIPLEILLLLGVIPSKVGGFASSALFNFTPAQIENIIFFTPRYFEKDNRLHATQYRLMQGLIELGYLDAEKSVTHFEIMQLLTKE</sequence>
<dbReference type="SUPFAM" id="SSF53756">
    <property type="entry name" value="UDP-Glycosyltransferase/glycogen phosphorylase"/>
    <property type="match status" value="1"/>
</dbReference>
<comment type="caution">
    <text evidence="1">The sequence shown here is derived from an EMBL/GenBank/DDBJ whole genome shotgun (WGS) entry which is preliminary data.</text>
</comment>
<reference evidence="1 2" key="1">
    <citation type="submission" date="2014-01" db="EMBL/GenBank/DDBJ databases">
        <authorList>
            <person name="Zuccon D."/>
        </authorList>
    </citation>
    <scope>NUCLEOTIDE SEQUENCE [LARGE SCALE GENOMIC DNA]</scope>
    <source>
        <strain evidence="1 2">Y31</strain>
    </source>
</reference>
<dbReference type="AlphaFoldDB" id="A0A179D0Z6"/>
<dbReference type="InterPro" id="IPR021574">
    <property type="entry name" value="PM0188"/>
</dbReference>
<protein>
    <submittedName>
        <fullName evidence="1">Uncharacterized protein</fullName>
    </submittedName>
</protein>
<dbReference type="Gene3D" id="3.40.50.11120">
    <property type="entry name" value="Sialyltransferase, N-terminal GT-B Rossman nucleotide-binding domain"/>
    <property type="match status" value="1"/>
</dbReference>